<organism evidence="1 2">
    <name type="scientific">Phormidesmis priestleyi</name>
    <dbReference type="NCBI Taxonomy" id="268141"/>
    <lineage>
        <taxon>Bacteria</taxon>
        <taxon>Bacillati</taxon>
        <taxon>Cyanobacteriota</taxon>
        <taxon>Cyanophyceae</taxon>
        <taxon>Leptolyngbyales</taxon>
        <taxon>Leptolyngbyaceae</taxon>
        <taxon>Phormidesmis</taxon>
    </lineage>
</organism>
<reference evidence="2" key="1">
    <citation type="submission" date="2018-04" db="EMBL/GenBank/DDBJ databases">
        <authorList>
            <person name="Cornet L."/>
        </authorList>
    </citation>
    <scope>NUCLEOTIDE SEQUENCE [LARGE SCALE GENOMIC DNA]</scope>
</reference>
<proteinExistence type="predicted"/>
<dbReference type="Proteomes" id="UP000249794">
    <property type="component" value="Unassembled WGS sequence"/>
</dbReference>
<protein>
    <submittedName>
        <fullName evidence="1">Uncharacterized protein</fullName>
    </submittedName>
</protein>
<evidence type="ECO:0000313" key="2">
    <source>
        <dbReference type="Proteomes" id="UP000249794"/>
    </source>
</evidence>
<accession>A0A2W4Z2P2</accession>
<sequence length="148" mass="16356">MASRIEVKAIALIISLWLLWIPAQAEAGSLNALELTNESINYALSTSGSDGIAKPRKNSRDILRAARQQPSALKGSYPTALESLHSAVLTRTTRLRQQIEQITLEQLNPSDRLRQGYQTSVAHVRRFLVSAVEGIADKAHQTAEKLRQ</sequence>
<evidence type="ECO:0000313" key="1">
    <source>
        <dbReference type="EMBL" id="PZO49318.1"/>
    </source>
</evidence>
<reference evidence="1 2" key="2">
    <citation type="submission" date="2018-06" db="EMBL/GenBank/DDBJ databases">
        <title>Metagenomic assembly of (sub)arctic Cyanobacteria and their associated microbiome from non-axenic cultures.</title>
        <authorList>
            <person name="Baurain D."/>
        </authorList>
    </citation>
    <scope>NUCLEOTIDE SEQUENCE [LARGE SCALE GENOMIC DNA]</scope>
    <source>
        <strain evidence="1">ULC027bin1</strain>
    </source>
</reference>
<comment type="caution">
    <text evidence="1">The sequence shown here is derived from an EMBL/GenBank/DDBJ whole genome shotgun (WGS) entry which is preliminary data.</text>
</comment>
<name>A0A2W4Z2P2_9CYAN</name>
<dbReference type="AlphaFoldDB" id="A0A2W4Z2P2"/>
<gene>
    <name evidence="1" type="ORF">DCF15_17015</name>
</gene>
<dbReference type="EMBL" id="QBMP01000215">
    <property type="protein sequence ID" value="PZO49318.1"/>
    <property type="molecule type" value="Genomic_DNA"/>
</dbReference>